<dbReference type="Gene3D" id="1.25.40.20">
    <property type="entry name" value="Ankyrin repeat-containing domain"/>
    <property type="match status" value="3"/>
</dbReference>
<reference evidence="4 5" key="1">
    <citation type="submission" date="2019-04" db="EMBL/GenBank/DDBJ databases">
        <title>Fungal friends and foes A comparative genomics study of 23 Aspergillus species from section Flavi.</title>
        <authorList>
            <consortium name="DOE Joint Genome Institute"/>
            <person name="Kjaerbolling I."/>
            <person name="Vesth T.C."/>
            <person name="Frisvad J.C."/>
            <person name="Nybo J.L."/>
            <person name="Theobald S."/>
            <person name="Kildgaard S."/>
            <person name="Petersen T.I."/>
            <person name="Kuo A."/>
            <person name="Sato A."/>
            <person name="Lyhne E.K."/>
            <person name="Kogle M.E."/>
            <person name="Wiebenga A."/>
            <person name="Kun R.S."/>
            <person name="Lubbers R.J."/>
            <person name="Makela M.R."/>
            <person name="Barry K."/>
            <person name="Chovatia M."/>
            <person name="Clum A."/>
            <person name="Daum C."/>
            <person name="Haridas S."/>
            <person name="He G."/>
            <person name="LaButti K."/>
            <person name="Lipzen A."/>
            <person name="Mondo S."/>
            <person name="Pangilinan J."/>
            <person name="Riley R."/>
            <person name="Salamov A."/>
            <person name="Simmons B.A."/>
            <person name="Magnuson J.K."/>
            <person name="Henrissat B."/>
            <person name="Mortensen U.H."/>
            <person name="Larsen T.O."/>
            <person name="De vries R.P."/>
            <person name="Grigoriev I.V."/>
            <person name="Machida M."/>
            <person name="Baker S.E."/>
            <person name="Andersen M.R."/>
        </authorList>
    </citation>
    <scope>NUCLEOTIDE SEQUENCE [LARGE SCALE GENOMIC DNA]</scope>
    <source>
        <strain evidence="4 5">CBS 117635</strain>
    </source>
</reference>
<evidence type="ECO:0000256" key="3">
    <source>
        <dbReference type="PROSITE-ProRule" id="PRU00023"/>
    </source>
</evidence>
<sequence>MDIYEAASQGRIDAIKFAVEEGCDVDGPNKDGKTPLWFAVQSGQPEACRFLMSLGAGRGPQNPSLLEVAVGGGHADIVALLWPHCNAEREHRSLEAAISLGFHEIADFLIETGAFEYQGSEVSGTESLIEDGSPERESTVFQQWERFLFVRRGQKLPLHRVFFDYALLLATKAGRNAGLRLVEFLLGESMPDVNCKIMINGQFETPLTAAAEKGNLEILATLIDHPNIDLTLGGKYNWPAFLHLLASPLSISTERGRVIARQLAYKAAPNRFFIDSREIRLQGAFQNVLRFGDNGLVKQVIDLVRGAAGILILPLLIRANDVDGLTWVLHSDAVSSTKPPPAFWVLLCQYFECHQDQDALGLFAHVAEFLVEKEIWNQAILKCLHARNFSFIQQFFYPLSEAPPKEVTEETLVGFPAASTDPFVIQEWSSQGFARVALWNAIHCRLWKSPSFENLLFSNTDLNGSDPHPNGPGRPEPEIIPHAFFDDSSSAAQMTFLRSAPPPAGPNPPNALQSYQMQLIRLEQHNKRRLIIAGDTKSPLFWAAKSHNAPLVDALLLSPHVNVNSRDSHDRTALMYAIAVNDRPIVERLLDRRDIDLNLRDAEGRTAIFYAAQGEDLSIVQLLVGTQKVDFSIRNRSGQNVQVFAKQAQLNQDIVTALSN</sequence>
<dbReference type="AlphaFoldDB" id="A0A5N6J133"/>
<dbReference type="InterPro" id="IPR002110">
    <property type="entry name" value="Ankyrin_rpt"/>
</dbReference>
<organism evidence="4 5">
    <name type="scientific">Aspergillus minisclerotigenes</name>
    <dbReference type="NCBI Taxonomy" id="656917"/>
    <lineage>
        <taxon>Eukaryota</taxon>
        <taxon>Fungi</taxon>
        <taxon>Dikarya</taxon>
        <taxon>Ascomycota</taxon>
        <taxon>Pezizomycotina</taxon>
        <taxon>Eurotiomycetes</taxon>
        <taxon>Eurotiomycetidae</taxon>
        <taxon>Eurotiales</taxon>
        <taxon>Aspergillaceae</taxon>
        <taxon>Aspergillus</taxon>
        <taxon>Aspergillus subgen. Circumdati</taxon>
    </lineage>
</organism>
<keyword evidence="5" id="KW-1185">Reference proteome</keyword>
<evidence type="ECO:0000313" key="4">
    <source>
        <dbReference type="EMBL" id="KAB8272496.1"/>
    </source>
</evidence>
<keyword evidence="2 3" id="KW-0040">ANK repeat</keyword>
<dbReference type="SUPFAM" id="SSF48403">
    <property type="entry name" value="Ankyrin repeat"/>
    <property type="match status" value="1"/>
</dbReference>
<keyword evidence="1" id="KW-0677">Repeat</keyword>
<feature type="repeat" description="ANK" evidence="3">
    <location>
        <begin position="31"/>
        <end position="63"/>
    </location>
</feature>
<dbReference type="PANTHER" id="PTHR24173">
    <property type="entry name" value="ANKYRIN REPEAT CONTAINING"/>
    <property type="match status" value="1"/>
</dbReference>
<gene>
    <name evidence="4" type="ORF">BDV30DRAFT_212112</name>
</gene>
<evidence type="ECO:0000313" key="5">
    <source>
        <dbReference type="Proteomes" id="UP000326289"/>
    </source>
</evidence>
<dbReference type="PROSITE" id="PS50297">
    <property type="entry name" value="ANK_REP_REGION"/>
    <property type="match status" value="1"/>
</dbReference>
<evidence type="ECO:0000256" key="2">
    <source>
        <dbReference type="ARBA" id="ARBA00023043"/>
    </source>
</evidence>
<dbReference type="EMBL" id="ML732805">
    <property type="protein sequence ID" value="KAB8272496.1"/>
    <property type="molecule type" value="Genomic_DNA"/>
</dbReference>
<dbReference type="Proteomes" id="UP000326289">
    <property type="component" value="Unassembled WGS sequence"/>
</dbReference>
<dbReference type="Pfam" id="PF12796">
    <property type="entry name" value="Ank_2"/>
    <property type="match status" value="2"/>
</dbReference>
<accession>A0A5N6J133</accession>
<dbReference type="PROSITE" id="PS50088">
    <property type="entry name" value="ANK_REPEAT"/>
    <property type="match status" value="1"/>
</dbReference>
<protein>
    <submittedName>
        <fullName evidence="4">Ankyrin repeat-containing domain protein</fullName>
    </submittedName>
</protein>
<dbReference type="SMART" id="SM00248">
    <property type="entry name" value="ANK"/>
    <property type="match status" value="6"/>
</dbReference>
<evidence type="ECO:0000256" key="1">
    <source>
        <dbReference type="ARBA" id="ARBA00022737"/>
    </source>
</evidence>
<proteinExistence type="predicted"/>
<dbReference type="InterPro" id="IPR036770">
    <property type="entry name" value="Ankyrin_rpt-contain_sf"/>
</dbReference>
<name>A0A5N6J133_9EURO</name>
<dbReference type="PANTHER" id="PTHR24173:SF74">
    <property type="entry name" value="ANKYRIN REPEAT DOMAIN-CONTAINING PROTEIN 16"/>
    <property type="match status" value="1"/>
</dbReference>